<dbReference type="InterPro" id="IPR053177">
    <property type="entry name" value="ADP-glucose_phosphorylase"/>
</dbReference>
<keyword evidence="1 6" id="KW-0808">Transferase</keyword>
<feature type="region of interest" description="Disordered" evidence="4">
    <location>
        <begin position="1"/>
        <end position="71"/>
    </location>
</feature>
<dbReference type="STRING" id="595434.RISK_001209"/>
<protein>
    <submittedName>
        <fullName evidence="6">Galactose-1-phosphate uridylyltransferase</fullName>
        <ecNumber evidence="6">2.7.7.10</ecNumber>
    </submittedName>
</protein>
<dbReference type="RefSeq" id="WP_047813170.1">
    <property type="nucleotide sequence ID" value="NZ_LECT01000011.1"/>
</dbReference>
<feature type="compositionally biased region" description="Polar residues" evidence="4">
    <location>
        <begin position="52"/>
        <end position="71"/>
    </location>
</feature>
<organism evidence="6 7">
    <name type="scientific">Rhodopirellula islandica</name>
    <dbReference type="NCBI Taxonomy" id="595434"/>
    <lineage>
        <taxon>Bacteria</taxon>
        <taxon>Pseudomonadati</taxon>
        <taxon>Planctomycetota</taxon>
        <taxon>Planctomycetia</taxon>
        <taxon>Pirellulales</taxon>
        <taxon>Pirellulaceae</taxon>
        <taxon>Rhodopirellula</taxon>
    </lineage>
</organism>
<dbReference type="SUPFAM" id="SSF54197">
    <property type="entry name" value="HIT-like"/>
    <property type="match status" value="2"/>
</dbReference>
<comment type="caution">
    <text evidence="6">The sequence shown here is derived from an EMBL/GenBank/DDBJ whole genome shotgun (WGS) entry which is preliminary data.</text>
</comment>
<dbReference type="GO" id="GO:0006012">
    <property type="term" value="P:galactose metabolic process"/>
    <property type="evidence" value="ECO:0007669"/>
    <property type="project" value="InterPro"/>
</dbReference>
<evidence type="ECO:0000256" key="3">
    <source>
        <dbReference type="ARBA" id="ARBA00023277"/>
    </source>
</evidence>
<dbReference type="GO" id="GO:0008270">
    <property type="term" value="F:zinc ion binding"/>
    <property type="evidence" value="ECO:0007669"/>
    <property type="project" value="InterPro"/>
</dbReference>
<keyword evidence="7" id="KW-1185">Reference proteome</keyword>
<dbReference type="Gene3D" id="3.30.428.10">
    <property type="entry name" value="HIT-like"/>
    <property type="match status" value="2"/>
</dbReference>
<dbReference type="Pfam" id="PF01087">
    <property type="entry name" value="GalP_UDP_transf"/>
    <property type="match status" value="1"/>
</dbReference>
<keyword evidence="3" id="KW-0119">Carbohydrate metabolism</keyword>
<feature type="region of interest" description="Disordered" evidence="4">
    <location>
        <begin position="91"/>
        <end position="111"/>
    </location>
</feature>
<dbReference type="PANTHER" id="PTHR42763:SF1">
    <property type="entry name" value="UDP-GLUCOSE--HEXOSE-1-PHOSPHATE URIDYLYLTRANSFERASE"/>
    <property type="match status" value="1"/>
</dbReference>
<dbReference type="OrthoDB" id="9769064at2"/>
<evidence type="ECO:0000259" key="5">
    <source>
        <dbReference type="Pfam" id="PF01087"/>
    </source>
</evidence>
<dbReference type="Proteomes" id="UP000036367">
    <property type="component" value="Unassembled WGS sequence"/>
</dbReference>
<dbReference type="InterPro" id="IPR036265">
    <property type="entry name" value="HIT-like_sf"/>
</dbReference>
<dbReference type="GO" id="GO:0008108">
    <property type="term" value="F:UDP-glucose:hexose-1-phosphate uridylyltransferase activity"/>
    <property type="evidence" value="ECO:0007669"/>
    <property type="project" value="InterPro"/>
</dbReference>
<dbReference type="AlphaFoldDB" id="A0A0J1BK12"/>
<dbReference type="InterPro" id="IPR005849">
    <property type="entry name" value="GalP_Utransf_N"/>
</dbReference>
<sequence length="466" mass="52214">MKTQKSGVHIDPRRIALNETSRTSEHSPPAEQSCVETQSVSDLHTARDNPDSNRSSSAGLKSEAESNATSQRAELLVDRLVDAEILEQPRQDGAHVDFPNESHVQTGRSRLDPISGSWTIFAPGRARRPDQFKSHRPKHDASMDCPFCHGNEKLTPASVWSAKLSEDEEAVPQSADWTVRVVPNLFPAIKPECKVEVQPNHEDSENESRVSRLAQSLFVEEIASGGHEVIIEAARHTRSLSELNLAEIALAFSAYAARMRHWRQQPGIQFISLFKNVGRDAGASLQHSHSQLIASNHLPQSVCEVNHRMRSHFARHGRCLQCDVLQAELERKERIIHQSNSLVAYCPHASRFPYLIRITSREHVGCFEDLSVSMNEEVARLVLRSVRWLEAVIPGVAYNMMIHTAPPGNRRDAETHHWSLELAPRIGRLAGYELSSGGMINTVYPEAAADEFRSQARRSDPRHALR</sequence>
<dbReference type="PANTHER" id="PTHR42763">
    <property type="entry name" value="ADP-GLUCOSE PHOSPHORYLASE"/>
    <property type="match status" value="1"/>
</dbReference>
<name>A0A0J1BK12_RHOIS</name>
<evidence type="ECO:0000256" key="2">
    <source>
        <dbReference type="ARBA" id="ARBA00022695"/>
    </source>
</evidence>
<proteinExistence type="predicted"/>
<evidence type="ECO:0000256" key="1">
    <source>
        <dbReference type="ARBA" id="ARBA00022679"/>
    </source>
</evidence>
<feature type="domain" description="Galactose-1-phosphate uridyl transferase N-terminal" evidence="5">
    <location>
        <begin position="101"/>
        <end position="299"/>
    </location>
</feature>
<accession>A0A0J1BK12</accession>
<dbReference type="GO" id="GO:0017103">
    <property type="term" value="F:UTP:galactose-1-phosphate uridylyltransferase activity"/>
    <property type="evidence" value="ECO:0007669"/>
    <property type="project" value="UniProtKB-EC"/>
</dbReference>
<dbReference type="InterPro" id="IPR001937">
    <property type="entry name" value="GalP_UDPtransf1"/>
</dbReference>
<dbReference type="EC" id="2.7.7.10" evidence="6"/>
<evidence type="ECO:0000313" key="7">
    <source>
        <dbReference type="Proteomes" id="UP000036367"/>
    </source>
</evidence>
<evidence type="ECO:0000313" key="6">
    <source>
        <dbReference type="EMBL" id="KLU06753.1"/>
    </source>
</evidence>
<gene>
    <name evidence="6" type="ORF">RISK_001209</name>
</gene>
<dbReference type="CDD" id="cd00608">
    <property type="entry name" value="GalT"/>
    <property type="match status" value="1"/>
</dbReference>
<dbReference type="EMBL" id="LECT01000011">
    <property type="protein sequence ID" value="KLU06753.1"/>
    <property type="molecule type" value="Genomic_DNA"/>
</dbReference>
<feature type="compositionally biased region" description="Basic and acidic residues" evidence="4">
    <location>
        <begin position="91"/>
        <end position="100"/>
    </location>
</feature>
<dbReference type="PATRIC" id="fig|595434.4.peg.1161"/>
<reference evidence="6" key="1">
    <citation type="submission" date="2015-05" db="EMBL/GenBank/DDBJ databases">
        <title>Permanent draft genome of Rhodopirellula islandicus K833.</title>
        <authorList>
            <person name="Kizina J."/>
            <person name="Richter M."/>
            <person name="Glockner F.O."/>
            <person name="Harder J."/>
        </authorList>
    </citation>
    <scope>NUCLEOTIDE SEQUENCE [LARGE SCALE GENOMIC DNA]</scope>
    <source>
        <strain evidence="6">K833</strain>
    </source>
</reference>
<evidence type="ECO:0000256" key="4">
    <source>
        <dbReference type="SAM" id="MobiDB-lite"/>
    </source>
</evidence>
<keyword evidence="2 6" id="KW-0548">Nucleotidyltransferase</keyword>